<dbReference type="EMBL" id="JBBJUP010000003">
    <property type="protein sequence ID" value="MEJ8278292.1"/>
    <property type="molecule type" value="Genomic_DNA"/>
</dbReference>
<proteinExistence type="inferred from homology"/>
<dbReference type="InterPro" id="IPR000888">
    <property type="entry name" value="RmlC-like"/>
</dbReference>
<comment type="caution">
    <text evidence="2">The sequence shown here is derived from an EMBL/GenBank/DDBJ whole genome shotgun (WGS) entry which is preliminary data.</text>
</comment>
<comment type="similarity">
    <text evidence="1">Belongs to the dTDP-4-dehydrorhamnose 3,5-epimerase family.</text>
</comment>
<evidence type="ECO:0000313" key="3">
    <source>
        <dbReference type="Proteomes" id="UP001364211"/>
    </source>
</evidence>
<reference evidence="2 3" key="1">
    <citation type="submission" date="2024-03" db="EMBL/GenBank/DDBJ databases">
        <title>Draft genome sequence of Pseudonocardia sp. DW16-2.</title>
        <authorList>
            <person name="Duangmal K."/>
        </authorList>
    </citation>
    <scope>NUCLEOTIDE SEQUENCE [LARGE SCALE GENOMIC DNA]</scope>
    <source>
        <strain evidence="2 3">DW16-2</strain>
    </source>
</reference>
<dbReference type="InterPro" id="IPR014710">
    <property type="entry name" value="RmlC-like_jellyroll"/>
</dbReference>
<dbReference type="Proteomes" id="UP001364211">
    <property type="component" value="Unassembled WGS sequence"/>
</dbReference>
<organism evidence="2 3">
    <name type="scientific">Pseudonocardia spirodelae</name>
    <dbReference type="NCBI Taxonomy" id="3133431"/>
    <lineage>
        <taxon>Bacteria</taxon>
        <taxon>Bacillati</taxon>
        <taxon>Actinomycetota</taxon>
        <taxon>Actinomycetes</taxon>
        <taxon>Pseudonocardiales</taxon>
        <taxon>Pseudonocardiaceae</taxon>
        <taxon>Pseudonocardia</taxon>
    </lineage>
</organism>
<gene>
    <name evidence="2" type="ORF">WJX68_05055</name>
</gene>
<dbReference type="InterPro" id="IPR011051">
    <property type="entry name" value="RmlC_Cupin_sf"/>
</dbReference>
<sequence length="198" mass="21705">MDVEETSLAGVLLFRPSPFRDERGFFSRTFDVHVAAGHGVHRAEYVQDSQSRSGHGVLRGLHGRNGGGEGKIIRVAHGAVHLVVVDGRLESPTLGRHVAVRIDDRDLLSIRVPRRMLVGFQVVGEVADVCYQIDRVHDPIQAVSVHYADPDLGIEWPMEPTTVSARDAVAPSWRDYLRTLDGAPVPAPRGGELRVDPS</sequence>
<evidence type="ECO:0000256" key="1">
    <source>
        <dbReference type="ARBA" id="ARBA00010154"/>
    </source>
</evidence>
<dbReference type="Pfam" id="PF00908">
    <property type="entry name" value="dTDP_sugar_isom"/>
    <property type="match status" value="1"/>
</dbReference>
<dbReference type="RefSeq" id="WP_340286450.1">
    <property type="nucleotide sequence ID" value="NZ_JBBJUP010000003.1"/>
</dbReference>
<keyword evidence="3" id="KW-1185">Reference proteome</keyword>
<dbReference type="SUPFAM" id="SSF51182">
    <property type="entry name" value="RmlC-like cupins"/>
    <property type="match status" value="1"/>
</dbReference>
<evidence type="ECO:0000313" key="2">
    <source>
        <dbReference type="EMBL" id="MEJ8278292.1"/>
    </source>
</evidence>
<dbReference type="PANTHER" id="PTHR21047">
    <property type="entry name" value="DTDP-6-DEOXY-D-GLUCOSE-3,5 EPIMERASE"/>
    <property type="match status" value="1"/>
</dbReference>
<dbReference type="Gene3D" id="2.60.120.10">
    <property type="entry name" value="Jelly Rolls"/>
    <property type="match status" value="1"/>
</dbReference>
<protein>
    <submittedName>
        <fullName evidence="2">dTDP-4-dehydrorhamnose 3,5-epimerase family protein</fullName>
    </submittedName>
</protein>
<name>A0ABU8T2W4_9PSEU</name>
<dbReference type="PANTHER" id="PTHR21047:SF2">
    <property type="entry name" value="THYMIDINE DIPHOSPHO-4-KETO-RHAMNOSE 3,5-EPIMERASE"/>
    <property type="match status" value="1"/>
</dbReference>
<accession>A0ABU8T2W4</accession>